<accession>A0A117IA58</accession>
<reference evidence="2" key="1">
    <citation type="journal article" date="2016" name="Genome Announc.">
        <title>Draft Genome Sequences of Five Rapidly Growing Mycobacterium Species, M. thermoresistibile, M. fortuitum subsp. acetamidolyticum, M. canariasense, M. brisbanense, and M. novocastrense.</title>
        <authorList>
            <person name="Katahira K."/>
            <person name="Ogura Y."/>
            <person name="Gotoh Y."/>
            <person name="Hayashi T."/>
        </authorList>
    </citation>
    <scope>NUCLEOTIDE SEQUENCE [LARGE SCALE GENOMIC DNA]</scope>
    <source>
        <strain evidence="2">JCM15298</strain>
    </source>
</reference>
<protein>
    <submittedName>
        <fullName evidence="1">Uncharacterized protein</fullName>
    </submittedName>
</protein>
<name>A0A117IA58_MYCCR</name>
<dbReference type="Proteomes" id="UP000069443">
    <property type="component" value="Unassembled WGS sequence"/>
</dbReference>
<proteinExistence type="predicted"/>
<comment type="caution">
    <text evidence="1">The sequence shown here is derived from an EMBL/GenBank/DDBJ whole genome shotgun (WGS) entry which is preliminary data.</text>
</comment>
<evidence type="ECO:0000313" key="1">
    <source>
        <dbReference type="EMBL" id="GAS95870.1"/>
    </source>
</evidence>
<reference evidence="2" key="2">
    <citation type="submission" date="2016-02" db="EMBL/GenBank/DDBJ databases">
        <title>Draft genome sequence of five rapidly growing Mycobacterium species.</title>
        <authorList>
            <person name="Katahira K."/>
            <person name="Gotou Y."/>
            <person name="Iida K."/>
            <person name="Ogura Y."/>
            <person name="Hayashi T."/>
        </authorList>
    </citation>
    <scope>NUCLEOTIDE SEQUENCE [LARGE SCALE GENOMIC DNA]</scope>
    <source>
        <strain evidence="2">JCM15298</strain>
    </source>
</reference>
<sequence length="149" mass="15737">MNEGVVTMALSMTPRGYQSAGARIRARICAARLDRQIEAGTCDMVTPTLATHIERITSRAEREKLATALRIAQSAPSGTVVFHVPVHAAAVRAAAEWVDELIGRLSGPSTVSARGMARLRILLADARGPLYRPGPGTLTAALRGVLAAL</sequence>
<organism evidence="1 2">
    <name type="scientific">Mycolicibacterium canariasense</name>
    <name type="common">Mycobacterium canariasense</name>
    <dbReference type="NCBI Taxonomy" id="228230"/>
    <lineage>
        <taxon>Bacteria</taxon>
        <taxon>Bacillati</taxon>
        <taxon>Actinomycetota</taxon>
        <taxon>Actinomycetes</taxon>
        <taxon>Mycobacteriales</taxon>
        <taxon>Mycobacteriaceae</taxon>
        <taxon>Mycolicibacterium</taxon>
    </lineage>
</organism>
<keyword evidence="2" id="KW-1185">Reference proteome</keyword>
<evidence type="ECO:0000313" key="2">
    <source>
        <dbReference type="Proteomes" id="UP000069443"/>
    </source>
</evidence>
<gene>
    <name evidence="1" type="ORF">RMCC_2836</name>
</gene>
<dbReference type="AlphaFoldDB" id="A0A117IA58"/>
<dbReference type="EMBL" id="BCSY01000045">
    <property type="protein sequence ID" value="GAS95870.1"/>
    <property type="molecule type" value="Genomic_DNA"/>
</dbReference>